<dbReference type="Proteomes" id="UP001596110">
    <property type="component" value="Unassembled WGS sequence"/>
</dbReference>
<dbReference type="Pfam" id="PF00326">
    <property type="entry name" value="Peptidase_S9"/>
    <property type="match status" value="1"/>
</dbReference>
<dbReference type="GO" id="GO:0016787">
    <property type="term" value="F:hydrolase activity"/>
    <property type="evidence" value="ECO:0007669"/>
    <property type="project" value="UniProtKB-KW"/>
</dbReference>
<dbReference type="EMBL" id="JBHSOJ010000015">
    <property type="protein sequence ID" value="MFC5630460.1"/>
    <property type="molecule type" value="Genomic_DNA"/>
</dbReference>
<accession>A0ABW0UDT4</accession>
<comment type="caution">
    <text evidence="2">The sequence shown here is derived from an EMBL/GenBank/DDBJ whole genome shotgun (WGS) entry which is preliminary data.</text>
</comment>
<feature type="domain" description="Peptidase S9 prolyl oligopeptidase catalytic" evidence="1">
    <location>
        <begin position="15"/>
        <end position="149"/>
    </location>
</feature>
<evidence type="ECO:0000313" key="3">
    <source>
        <dbReference type="Proteomes" id="UP001596110"/>
    </source>
</evidence>
<dbReference type="InterPro" id="IPR052920">
    <property type="entry name" value="DNA-binding_regulatory"/>
</dbReference>
<dbReference type="Gene3D" id="3.40.50.1820">
    <property type="entry name" value="alpha/beta hydrolase"/>
    <property type="match status" value="1"/>
</dbReference>
<dbReference type="PANTHER" id="PTHR43358:SF4">
    <property type="entry name" value="ALPHA_BETA HYDROLASE FOLD-1 DOMAIN-CONTAINING PROTEIN"/>
    <property type="match status" value="1"/>
</dbReference>
<dbReference type="InterPro" id="IPR029058">
    <property type="entry name" value="AB_hydrolase_fold"/>
</dbReference>
<dbReference type="RefSeq" id="WP_198039932.1">
    <property type="nucleotide sequence ID" value="NZ_JBHSOJ010000015.1"/>
</dbReference>
<proteinExistence type="predicted"/>
<dbReference type="SUPFAM" id="SSF53474">
    <property type="entry name" value="alpha/beta-Hydrolases"/>
    <property type="match status" value="1"/>
</dbReference>
<protein>
    <submittedName>
        <fullName evidence="2">Alpha/beta hydrolase</fullName>
    </submittedName>
</protein>
<organism evidence="2 3">
    <name type="scientific">Streptococcus caledonicus</name>
    <dbReference type="NCBI Taxonomy" id="2614158"/>
    <lineage>
        <taxon>Bacteria</taxon>
        <taxon>Bacillati</taxon>
        <taxon>Bacillota</taxon>
        <taxon>Bacilli</taxon>
        <taxon>Lactobacillales</taxon>
        <taxon>Streptococcaceae</taxon>
        <taxon>Streptococcus</taxon>
    </lineage>
</organism>
<gene>
    <name evidence="2" type="ORF">ACFPQ3_02345</name>
</gene>
<evidence type="ECO:0000259" key="1">
    <source>
        <dbReference type="Pfam" id="PF00326"/>
    </source>
</evidence>
<dbReference type="PANTHER" id="PTHR43358">
    <property type="entry name" value="ALPHA/BETA-HYDROLASE"/>
    <property type="match status" value="1"/>
</dbReference>
<evidence type="ECO:0000313" key="2">
    <source>
        <dbReference type="EMBL" id="MFC5630460.1"/>
    </source>
</evidence>
<sequence>MLALISYTYQTFGETISLGLHGESMGSAISLSVLDKHPKLDFVVADCGFTNLYDLTEGAYRDNHLGFLIYGVNAITKWGFGIDMTETSPIESIKTNQVPILFIHGEKDNFIKPENSQKLFEANASKDQLVIVPKAEHASSREILGEEAYTDLIKNFINSLK</sequence>
<keyword evidence="3" id="KW-1185">Reference proteome</keyword>
<name>A0ABW0UDT4_9STRE</name>
<dbReference type="InterPro" id="IPR001375">
    <property type="entry name" value="Peptidase_S9_cat"/>
</dbReference>
<reference evidence="3" key="1">
    <citation type="journal article" date="2019" name="Int. J. Syst. Evol. Microbiol.">
        <title>The Global Catalogue of Microorganisms (GCM) 10K type strain sequencing project: providing services to taxonomists for standard genome sequencing and annotation.</title>
        <authorList>
            <consortium name="The Broad Institute Genomics Platform"/>
            <consortium name="The Broad Institute Genome Sequencing Center for Infectious Disease"/>
            <person name="Wu L."/>
            <person name="Ma J."/>
        </authorList>
    </citation>
    <scope>NUCLEOTIDE SEQUENCE [LARGE SCALE GENOMIC DNA]</scope>
    <source>
        <strain evidence="3">DT43</strain>
    </source>
</reference>
<keyword evidence="2" id="KW-0378">Hydrolase</keyword>